<gene>
    <name evidence="1" type="ORF">NCTC9997_05458</name>
</gene>
<evidence type="ECO:0000313" key="2">
    <source>
        <dbReference type="Proteomes" id="UP000267630"/>
    </source>
</evidence>
<proteinExistence type="predicted"/>
<evidence type="ECO:0008006" key="3">
    <source>
        <dbReference type="Google" id="ProtNLM"/>
    </source>
</evidence>
<organism evidence="1 2">
    <name type="scientific">Raoultella terrigena</name>
    <name type="common">Klebsiella terrigena</name>
    <dbReference type="NCBI Taxonomy" id="577"/>
    <lineage>
        <taxon>Bacteria</taxon>
        <taxon>Pseudomonadati</taxon>
        <taxon>Pseudomonadota</taxon>
        <taxon>Gammaproteobacteria</taxon>
        <taxon>Enterobacterales</taxon>
        <taxon>Enterobacteriaceae</taxon>
        <taxon>Klebsiella/Raoultella group</taxon>
        <taxon>Raoultella</taxon>
    </lineage>
</organism>
<name>A0A7Z9CTI1_RAOTE</name>
<reference evidence="1 2" key="1">
    <citation type="submission" date="2018-12" db="EMBL/GenBank/DDBJ databases">
        <authorList>
            <consortium name="Pathogen Informatics"/>
        </authorList>
    </citation>
    <scope>NUCLEOTIDE SEQUENCE [LARGE SCALE GENOMIC DNA]</scope>
    <source>
        <strain evidence="1 2">NCTC9997</strain>
    </source>
</reference>
<accession>A0A7Z9CTI1</accession>
<dbReference type="AlphaFoldDB" id="A0A7Z9CTI1"/>
<protein>
    <recommendedName>
        <fullName evidence="3">Bacteriophage protein</fullName>
    </recommendedName>
</protein>
<sequence>MKHTTLSIKELECLEHLRNVGQFVGELMQVQDSTSLRRDPAQQLQLTSVIYLMTAQLDGVVERCNHRWFTGEGNV</sequence>
<dbReference type="Proteomes" id="UP000267630">
    <property type="component" value="Chromosome 3"/>
</dbReference>
<evidence type="ECO:0000313" key="1">
    <source>
        <dbReference type="EMBL" id="VED54551.1"/>
    </source>
</evidence>
<keyword evidence="2" id="KW-1185">Reference proteome</keyword>
<dbReference type="EMBL" id="LR134253">
    <property type="protein sequence ID" value="VED54551.1"/>
    <property type="molecule type" value="Genomic_DNA"/>
</dbReference>